<name>A0ABR3AQC0_PHYBL</name>
<keyword evidence="2" id="KW-1185">Reference proteome</keyword>
<dbReference type="EMBL" id="JBCLYO010000025">
    <property type="protein sequence ID" value="KAL0078392.1"/>
    <property type="molecule type" value="Genomic_DNA"/>
</dbReference>
<dbReference type="Proteomes" id="UP001448207">
    <property type="component" value="Unassembled WGS sequence"/>
</dbReference>
<proteinExistence type="predicted"/>
<comment type="caution">
    <text evidence="1">The sequence shown here is derived from an EMBL/GenBank/DDBJ whole genome shotgun (WGS) entry which is preliminary data.</text>
</comment>
<sequence>TAIRSILAAYPERYGFEKNSIYYDSKASPHNHSLDFFYVPRLLIFHLRRSWSPCYMQIDTGILC</sequence>
<reference evidence="1 2" key="1">
    <citation type="submission" date="2024-04" db="EMBL/GenBank/DDBJ databases">
        <title>Symmetric and asymmetric DNA N6-adenine methylation regulates different biological responses in Mucorales.</title>
        <authorList>
            <consortium name="Lawrence Berkeley National Laboratory"/>
            <person name="Lax C."/>
            <person name="Mondo S.J."/>
            <person name="Osorio-Concepcion M."/>
            <person name="Muszewska A."/>
            <person name="Corrochano-Luque M."/>
            <person name="Gutierrez G."/>
            <person name="Riley R."/>
            <person name="Lipzen A."/>
            <person name="Guo J."/>
            <person name="Hundley H."/>
            <person name="Amirebrahimi M."/>
            <person name="Ng V."/>
            <person name="Lorenzo-Gutierrez D."/>
            <person name="Binder U."/>
            <person name="Yang J."/>
            <person name="Song Y."/>
            <person name="Canovas D."/>
            <person name="Navarro E."/>
            <person name="Freitag M."/>
            <person name="Gabaldon T."/>
            <person name="Grigoriev I.V."/>
            <person name="Corrochano L.M."/>
            <person name="Nicolas F.E."/>
            <person name="Garre V."/>
        </authorList>
    </citation>
    <scope>NUCLEOTIDE SEQUENCE [LARGE SCALE GENOMIC DNA]</scope>
    <source>
        <strain evidence="1 2">L51</strain>
    </source>
</reference>
<evidence type="ECO:0000313" key="2">
    <source>
        <dbReference type="Proteomes" id="UP001448207"/>
    </source>
</evidence>
<organism evidence="1 2">
    <name type="scientific">Phycomyces blakesleeanus</name>
    <dbReference type="NCBI Taxonomy" id="4837"/>
    <lineage>
        <taxon>Eukaryota</taxon>
        <taxon>Fungi</taxon>
        <taxon>Fungi incertae sedis</taxon>
        <taxon>Mucoromycota</taxon>
        <taxon>Mucoromycotina</taxon>
        <taxon>Mucoromycetes</taxon>
        <taxon>Mucorales</taxon>
        <taxon>Phycomycetaceae</taxon>
        <taxon>Phycomyces</taxon>
    </lineage>
</organism>
<evidence type="ECO:0000313" key="1">
    <source>
        <dbReference type="EMBL" id="KAL0078392.1"/>
    </source>
</evidence>
<accession>A0ABR3AQC0</accession>
<protein>
    <submittedName>
        <fullName evidence="1">Uncharacterized protein</fullName>
    </submittedName>
</protein>
<feature type="non-terminal residue" evidence="1">
    <location>
        <position position="1"/>
    </location>
</feature>
<gene>
    <name evidence="1" type="ORF">J3Q64DRAFT_1646064</name>
</gene>